<name>A0A4Q9H4U1_9BURK</name>
<dbReference type="RefSeq" id="WP_130967734.1">
    <property type="nucleotide sequence ID" value="NZ_SIXI01000003.1"/>
</dbReference>
<evidence type="ECO:0000313" key="1">
    <source>
        <dbReference type="EMBL" id="TBO31279.1"/>
    </source>
</evidence>
<dbReference type="AlphaFoldDB" id="A0A4Q9H4U1"/>
<accession>A0A4Q9H4U1</accession>
<proteinExistence type="predicted"/>
<organism evidence="1 2">
    <name type="scientific">Aquabacterium lacunae</name>
    <dbReference type="NCBI Taxonomy" id="2528630"/>
    <lineage>
        <taxon>Bacteria</taxon>
        <taxon>Pseudomonadati</taxon>
        <taxon>Pseudomonadota</taxon>
        <taxon>Betaproteobacteria</taxon>
        <taxon>Burkholderiales</taxon>
        <taxon>Aquabacterium</taxon>
    </lineage>
</organism>
<comment type="caution">
    <text evidence="1">The sequence shown here is derived from an EMBL/GenBank/DDBJ whole genome shotgun (WGS) entry which is preliminary data.</text>
</comment>
<dbReference type="Proteomes" id="UP000292120">
    <property type="component" value="Unassembled WGS sequence"/>
</dbReference>
<reference evidence="1 2" key="1">
    <citation type="submission" date="2019-02" db="EMBL/GenBank/DDBJ databases">
        <title>Aquabacterium sp. strain KMB7.</title>
        <authorList>
            <person name="Chen W.-M."/>
        </authorList>
    </citation>
    <scope>NUCLEOTIDE SEQUENCE [LARGE SCALE GENOMIC DNA]</scope>
    <source>
        <strain evidence="1 2">KMB7</strain>
    </source>
</reference>
<keyword evidence="2" id="KW-1185">Reference proteome</keyword>
<gene>
    <name evidence="1" type="ORF">EYS42_08515</name>
</gene>
<protein>
    <submittedName>
        <fullName evidence="1">Sigma-70 family RNA polymerase sigma factor</fullName>
    </submittedName>
</protein>
<evidence type="ECO:0000313" key="2">
    <source>
        <dbReference type="Proteomes" id="UP000292120"/>
    </source>
</evidence>
<dbReference type="EMBL" id="SIXI01000003">
    <property type="protein sequence ID" value="TBO31279.1"/>
    <property type="molecule type" value="Genomic_DNA"/>
</dbReference>
<sequence>MEQMSLERRQRLQTLVAAYRMAPSNGPVARALYEALQPVAMSVIRKKRVAKCDQHVLCNEALFKVFQFLPTLDDVMALECCVLRATHWVTADYFRAKAKVEAWEVLSDLDEQDAEGRMGFSEWATCIEDPIVRRCLTRQIEAFAADHPMKAAAVDLIDICGHSRDELAKHLGKSIDQLSKYLYKCRAELLGYLSVCEG</sequence>